<dbReference type="InterPro" id="IPR007219">
    <property type="entry name" value="XnlR_reg_dom"/>
</dbReference>
<keyword evidence="5" id="KW-0862">Zinc</keyword>
<dbReference type="PROSITE" id="PS00028">
    <property type="entry name" value="ZINC_FINGER_C2H2_1"/>
    <property type="match status" value="2"/>
</dbReference>
<dbReference type="CDD" id="cd12148">
    <property type="entry name" value="fungal_TF_MHR"/>
    <property type="match status" value="1"/>
</dbReference>
<dbReference type="GO" id="GO:0000978">
    <property type="term" value="F:RNA polymerase II cis-regulatory region sequence-specific DNA binding"/>
    <property type="evidence" value="ECO:0007669"/>
    <property type="project" value="InterPro"/>
</dbReference>
<evidence type="ECO:0000313" key="9">
    <source>
        <dbReference type="EMBL" id="KAF2152789.1"/>
    </source>
</evidence>
<dbReference type="SMART" id="SM00355">
    <property type="entry name" value="ZnF_C2H2"/>
    <property type="match status" value="2"/>
</dbReference>
<evidence type="ECO:0000256" key="7">
    <source>
        <dbReference type="PROSITE-ProRule" id="PRU00042"/>
    </source>
</evidence>
<dbReference type="SUPFAM" id="SSF57667">
    <property type="entry name" value="beta-beta-alpha zinc fingers"/>
    <property type="match status" value="1"/>
</dbReference>
<evidence type="ECO:0000256" key="4">
    <source>
        <dbReference type="ARBA" id="ARBA00022771"/>
    </source>
</evidence>
<proteinExistence type="predicted"/>
<comment type="subcellular location">
    <subcellularLocation>
        <location evidence="1">Nucleus</location>
    </subcellularLocation>
</comment>
<feature type="domain" description="C2H2-type" evidence="8">
    <location>
        <begin position="8"/>
        <end position="35"/>
    </location>
</feature>
<comment type="caution">
    <text evidence="9">The sequence shown here is derived from an EMBL/GenBank/DDBJ whole genome shotgun (WGS) entry which is preliminary data.</text>
</comment>
<evidence type="ECO:0000256" key="1">
    <source>
        <dbReference type="ARBA" id="ARBA00004123"/>
    </source>
</evidence>
<keyword evidence="4 7" id="KW-0863">Zinc-finger</keyword>
<dbReference type="PANTHER" id="PTHR40626:SF11">
    <property type="entry name" value="ZINC FINGER PROTEIN YPR022C"/>
    <property type="match status" value="1"/>
</dbReference>
<keyword evidence="6" id="KW-0539">Nucleus</keyword>
<dbReference type="EMBL" id="ML996086">
    <property type="protein sequence ID" value="KAF2152789.1"/>
    <property type="molecule type" value="Genomic_DNA"/>
</dbReference>
<evidence type="ECO:0000256" key="6">
    <source>
        <dbReference type="ARBA" id="ARBA00023242"/>
    </source>
</evidence>
<organism evidence="9 10">
    <name type="scientific">Myriangium duriaei CBS 260.36</name>
    <dbReference type="NCBI Taxonomy" id="1168546"/>
    <lineage>
        <taxon>Eukaryota</taxon>
        <taxon>Fungi</taxon>
        <taxon>Dikarya</taxon>
        <taxon>Ascomycota</taxon>
        <taxon>Pezizomycotina</taxon>
        <taxon>Dothideomycetes</taxon>
        <taxon>Dothideomycetidae</taxon>
        <taxon>Myriangiales</taxon>
        <taxon>Myriangiaceae</taxon>
        <taxon>Myriangium</taxon>
    </lineage>
</organism>
<keyword evidence="2" id="KW-0479">Metal-binding</keyword>
<dbReference type="OrthoDB" id="8117402at2759"/>
<dbReference type="GO" id="GO:0006351">
    <property type="term" value="P:DNA-templated transcription"/>
    <property type="evidence" value="ECO:0007669"/>
    <property type="project" value="InterPro"/>
</dbReference>
<evidence type="ECO:0000256" key="2">
    <source>
        <dbReference type="ARBA" id="ARBA00022723"/>
    </source>
</evidence>
<accession>A0A9P4MK56</accession>
<dbReference type="AlphaFoldDB" id="A0A9P4MK56"/>
<gene>
    <name evidence="9" type="ORF">K461DRAFT_226262</name>
</gene>
<keyword evidence="3" id="KW-0677">Repeat</keyword>
<sequence length="600" mass="67762">MGPAYQPFECKVCQTRFTRYENLKRHAAVHSGSQTVLYCQLCSATFSRIDLQARHMEKKHPEVEHMSLESPQRGRTASSLHTVNNTVGGDPVSWVQDSEKLFEFFSGFDDDHMLDVDQWTQGASSPRSRHDPTYDSQRLNGEANCTTDDLEIADAEIKQEVQRFFMHVKQYVPFLHQPTFDPFQAPHYLVLGMLCLAYQYSDDGENNETLTPRGSLSVSCFDRACSLVMTEGEIVHDPMYSLETVQTCLLLEVCAMMYLCGDYSRLGLKLHTGLISLARSIDLTQPIKVDPTTTDDLDALWRAFVKSESHKRTLFTLHQVDALWYQILSRPRSLSHLEIKHSLPSPSEVWEAPSSTQWAHRQLQQPSLASCAQYGDSIKWFLSSDLNQLNSLLNFDPFGAINIIHFLVSSAREVTGWSTMTGRLSVDRLEPLKESLILLKPFIVPENDSDFAQGFPFQVATWRIAMIELSVWSASHTGGTIKDSIDAALLQLTHLASSSKLLLHPDTVEAIQPHVDWFLKYLNKPYTPHEDGPWLTFYAYQAFLIAWQMVHSGVAGVMYEVGIADGDAIATLAWARLVFQRRRKHSLGGLVIQCLAVLGD</sequence>
<reference evidence="9" key="1">
    <citation type="journal article" date="2020" name="Stud. Mycol.">
        <title>101 Dothideomycetes genomes: a test case for predicting lifestyles and emergence of pathogens.</title>
        <authorList>
            <person name="Haridas S."/>
            <person name="Albert R."/>
            <person name="Binder M."/>
            <person name="Bloem J."/>
            <person name="Labutti K."/>
            <person name="Salamov A."/>
            <person name="Andreopoulos B."/>
            <person name="Baker S."/>
            <person name="Barry K."/>
            <person name="Bills G."/>
            <person name="Bluhm B."/>
            <person name="Cannon C."/>
            <person name="Castanera R."/>
            <person name="Culley D."/>
            <person name="Daum C."/>
            <person name="Ezra D."/>
            <person name="Gonzalez J."/>
            <person name="Henrissat B."/>
            <person name="Kuo A."/>
            <person name="Liang C."/>
            <person name="Lipzen A."/>
            <person name="Lutzoni F."/>
            <person name="Magnuson J."/>
            <person name="Mondo S."/>
            <person name="Nolan M."/>
            <person name="Ohm R."/>
            <person name="Pangilinan J."/>
            <person name="Park H.-J."/>
            <person name="Ramirez L."/>
            <person name="Alfaro M."/>
            <person name="Sun H."/>
            <person name="Tritt A."/>
            <person name="Yoshinaga Y."/>
            <person name="Zwiers L.-H."/>
            <person name="Turgeon B."/>
            <person name="Goodwin S."/>
            <person name="Spatafora J."/>
            <person name="Crous P."/>
            <person name="Grigoriev I."/>
        </authorList>
    </citation>
    <scope>NUCLEOTIDE SEQUENCE</scope>
    <source>
        <strain evidence="9">CBS 260.36</strain>
    </source>
</reference>
<dbReference type="Gene3D" id="3.30.160.60">
    <property type="entry name" value="Classic Zinc Finger"/>
    <property type="match status" value="1"/>
</dbReference>
<dbReference type="InterPro" id="IPR051059">
    <property type="entry name" value="VerF-like"/>
</dbReference>
<name>A0A9P4MK56_9PEZI</name>
<dbReference type="GO" id="GO:0008270">
    <property type="term" value="F:zinc ion binding"/>
    <property type="evidence" value="ECO:0007669"/>
    <property type="project" value="UniProtKB-KW"/>
</dbReference>
<evidence type="ECO:0000259" key="8">
    <source>
        <dbReference type="PROSITE" id="PS50157"/>
    </source>
</evidence>
<dbReference type="InterPro" id="IPR036236">
    <property type="entry name" value="Znf_C2H2_sf"/>
</dbReference>
<dbReference type="Pfam" id="PF04082">
    <property type="entry name" value="Fungal_trans"/>
    <property type="match status" value="1"/>
</dbReference>
<evidence type="ECO:0000256" key="5">
    <source>
        <dbReference type="ARBA" id="ARBA00022833"/>
    </source>
</evidence>
<evidence type="ECO:0000313" key="10">
    <source>
        <dbReference type="Proteomes" id="UP000799439"/>
    </source>
</evidence>
<dbReference type="GO" id="GO:0000981">
    <property type="term" value="F:DNA-binding transcription factor activity, RNA polymerase II-specific"/>
    <property type="evidence" value="ECO:0007669"/>
    <property type="project" value="InterPro"/>
</dbReference>
<dbReference type="InterPro" id="IPR013087">
    <property type="entry name" value="Znf_C2H2_type"/>
</dbReference>
<dbReference type="GO" id="GO:0005634">
    <property type="term" value="C:nucleus"/>
    <property type="evidence" value="ECO:0007669"/>
    <property type="project" value="UniProtKB-SubCell"/>
</dbReference>
<dbReference type="Pfam" id="PF00096">
    <property type="entry name" value="zf-C2H2"/>
    <property type="match status" value="1"/>
</dbReference>
<keyword evidence="10" id="KW-1185">Reference proteome</keyword>
<dbReference type="Proteomes" id="UP000799439">
    <property type="component" value="Unassembled WGS sequence"/>
</dbReference>
<protein>
    <recommendedName>
        <fullName evidence="8">C2H2-type domain-containing protein</fullName>
    </recommendedName>
</protein>
<dbReference type="PANTHER" id="PTHR40626">
    <property type="entry name" value="MIP31509P"/>
    <property type="match status" value="1"/>
</dbReference>
<dbReference type="GO" id="GO:0000785">
    <property type="term" value="C:chromatin"/>
    <property type="evidence" value="ECO:0007669"/>
    <property type="project" value="TreeGrafter"/>
</dbReference>
<evidence type="ECO:0000256" key="3">
    <source>
        <dbReference type="ARBA" id="ARBA00022737"/>
    </source>
</evidence>
<dbReference type="PROSITE" id="PS50157">
    <property type="entry name" value="ZINC_FINGER_C2H2_2"/>
    <property type="match status" value="1"/>
</dbReference>